<evidence type="ECO:0000313" key="3">
    <source>
        <dbReference type="EMBL" id="KPV42548.1"/>
    </source>
</evidence>
<evidence type="ECO:0000256" key="1">
    <source>
        <dbReference type="PIRSR" id="PIRSR613078-1"/>
    </source>
</evidence>
<dbReference type="GO" id="GO:0016791">
    <property type="term" value="F:phosphatase activity"/>
    <property type="evidence" value="ECO:0007669"/>
    <property type="project" value="TreeGrafter"/>
</dbReference>
<dbReference type="Gene3D" id="3.40.50.1240">
    <property type="entry name" value="Phosphoglycerate mutase-like"/>
    <property type="match status" value="1"/>
</dbReference>
<dbReference type="CDD" id="cd07067">
    <property type="entry name" value="HP_PGM_like"/>
    <property type="match status" value="1"/>
</dbReference>
<dbReference type="Proteomes" id="UP000050482">
    <property type="component" value="Unassembled WGS sequence"/>
</dbReference>
<evidence type="ECO:0000256" key="2">
    <source>
        <dbReference type="PIRSR" id="PIRSR613078-2"/>
    </source>
</evidence>
<name>A0A0P9CAT1_9BACL</name>
<feature type="active site" description="Proton donor/acceptor" evidence="1">
    <location>
        <position position="82"/>
    </location>
</feature>
<dbReference type="EMBL" id="LJCO01000075">
    <property type="protein sequence ID" value="KPV42548.1"/>
    <property type="molecule type" value="Genomic_DNA"/>
</dbReference>
<dbReference type="GO" id="GO:0005737">
    <property type="term" value="C:cytoplasm"/>
    <property type="evidence" value="ECO:0007669"/>
    <property type="project" value="TreeGrafter"/>
</dbReference>
<gene>
    <name evidence="3" type="ORF">AN477_17050</name>
</gene>
<dbReference type="RefSeq" id="WP_054970384.1">
    <property type="nucleotide sequence ID" value="NZ_LJCO01000075.1"/>
</dbReference>
<sequence length="203" mass="22726">MEILLIRHGESEADLRNVHEGRADFHLTAKGLEQAQLLAKWVTTNYPPEFIWSSPLRRAIQVADVLSSTLSIPLQTHDGLMEWNNGVLAGMDREEALRLYPEPVGGRKPHEAVPLGESPLEFRGRVEICFSELISQSSSFHRIAVISHGGTISHLIASFLRLPMVSECRFATGNTGCHLLTLNGAERSIRFMNRQDHLFPTVH</sequence>
<dbReference type="PANTHER" id="PTHR48100:SF1">
    <property type="entry name" value="HISTIDINE PHOSPHATASE FAMILY PROTEIN-RELATED"/>
    <property type="match status" value="1"/>
</dbReference>
<feature type="binding site" evidence="2">
    <location>
        <position position="58"/>
    </location>
    <ligand>
        <name>substrate</name>
    </ligand>
</feature>
<dbReference type="PATRIC" id="fig|471514.4.peg.3903"/>
<dbReference type="SUPFAM" id="SSF53254">
    <property type="entry name" value="Phosphoglycerate mutase-like"/>
    <property type="match status" value="1"/>
</dbReference>
<dbReference type="AlphaFoldDB" id="A0A0P9CAT1"/>
<organism evidence="3 4">
    <name type="scientific">Alicyclobacillus ferrooxydans</name>
    <dbReference type="NCBI Taxonomy" id="471514"/>
    <lineage>
        <taxon>Bacteria</taxon>
        <taxon>Bacillati</taxon>
        <taxon>Bacillota</taxon>
        <taxon>Bacilli</taxon>
        <taxon>Bacillales</taxon>
        <taxon>Alicyclobacillaceae</taxon>
        <taxon>Alicyclobacillus</taxon>
    </lineage>
</organism>
<evidence type="ECO:0000313" key="4">
    <source>
        <dbReference type="Proteomes" id="UP000050482"/>
    </source>
</evidence>
<dbReference type="SMART" id="SM00855">
    <property type="entry name" value="PGAM"/>
    <property type="match status" value="1"/>
</dbReference>
<comment type="caution">
    <text evidence="3">The sequence shown here is derived from an EMBL/GenBank/DDBJ whole genome shotgun (WGS) entry which is preliminary data.</text>
</comment>
<dbReference type="Pfam" id="PF00300">
    <property type="entry name" value="His_Phos_1"/>
    <property type="match status" value="1"/>
</dbReference>
<feature type="active site" description="Tele-phosphohistidine intermediate" evidence="1">
    <location>
        <position position="8"/>
    </location>
</feature>
<dbReference type="PANTHER" id="PTHR48100">
    <property type="entry name" value="BROAD-SPECIFICITY PHOSPHATASE YOR283W-RELATED"/>
    <property type="match status" value="1"/>
</dbReference>
<dbReference type="InterPro" id="IPR029033">
    <property type="entry name" value="His_PPase_superfam"/>
</dbReference>
<dbReference type="InterPro" id="IPR013078">
    <property type="entry name" value="His_Pase_superF_clade-1"/>
</dbReference>
<dbReference type="InterPro" id="IPR050275">
    <property type="entry name" value="PGM_Phosphatase"/>
</dbReference>
<keyword evidence="4" id="KW-1185">Reference proteome</keyword>
<evidence type="ECO:0008006" key="5">
    <source>
        <dbReference type="Google" id="ProtNLM"/>
    </source>
</evidence>
<accession>A0A0P9CAT1</accession>
<proteinExistence type="predicted"/>
<dbReference type="STRING" id="471514.AN477_17050"/>
<reference evidence="3 4" key="1">
    <citation type="submission" date="2015-09" db="EMBL/GenBank/DDBJ databases">
        <title>Draft genome sequence of Alicyclobacillus ferrooxydans DSM 22381.</title>
        <authorList>
            <person name="Hemp J."/>
        </authorList>
    </citation>
    <scope>NUCLEOTIDE SEQUENCE [LARGE SCALE GENOMIC DNA]</scope>
    <source>
        <strain evidence="3 4">TC-34</strain>
    </source>
</reference>
<protein>
    <recommendedName>
        <fullName evidence="5">Phosphoglycerate mutase</fullName>
    </recommendedName>
</protein>